<keyword evidence="3" id="KW-0274">FAD</keyword>
<dbReference type="Pfam" id="PF01494">
    <property type="entry name" value="FAD_binding_3"/>
    <property type="match status" value="2"/>
</dbReference>
<dbReference type="GO" id="GO:0071949">
    <property type="term" value="F:FAD binding"/>
    <property type="evidence" value="ECO:0007669"/>
    <property type="project" value="InterPro"/>
</dbReference>
<keyword evidence="2" id="KW-0285">Flavoprotein</keyword>
<evidence type="ECO:0000256" key="5">
    <source>
        <dbReference type="SAM" id="MobiDB-lite"/>
    </source>
</evidence>
<organism evidence="7 8">
    <name type="scientific">Aspergillus versicolor CBS 583.65</name>
    <dbReference type="NCBI Taxonomy" id="1036611"/>
    <lineage>
        <taxon>Eukaryota</taxon>
        <taxon>Fungi</taxon>
        <taxon>Dikarya</taxon>
        <taxon>Ascomycota</taxon>
        <taxon>Pezizomycotina</taxon>
        <taxon>Eurotiomycetes</taxon>
        <taxon>Eurotiomycetidae</taxon>
        <taxon>Eurotiales</taxon>
        <taxon>Aspergillaceae</taxon>
        <taxon>Aspergillus</taxon>
        <taxon>Aspergillus subgen. Nidulantes</taxon>
    </lineage>
</organism>
<evidence type="ECO:0000259" key="6">
    <source>
        <dbReference type="Pfam" id="PF01494"/>
    </source>
</evidence>
<dbReference type="SUPFAM" id="SSF51905">
    <property type="entry name" value="FAD/NAD(P)-binding domain"/>
    <property type="match status" value="1"/>
</dbReference>
<dbReference type="InterPro" id="IPR002938">
    <property type="entry name" value="FAD-bd"/>
</dbReference>
<feature type="domain" description="FAD-binding" evidence="6">
    <location>
        <begin position="5"/>
        <end position="106"/>
    </location>
</feature>
<evidence type="ECO:0000256" key="2">
    <source>
        <dbReference type="ARBA" id="ARBA00022630"/>
    </source>
</evidence>
<dbReference type="Proteomes" id="UP000184073">
    <property type="component" value="Unassembled WGS sequence"/>
</dbReference>
<keyword evidence="8" id="KW-1185">Reference proteome</keyword>
<keyword evidence="4" id="KW-0560">Oxidoreductase</keyword>
<dbReference type="RefSeq" id="XP_040673359.1">
    <property type="nucleotide sequence ID" value="XM_040818147.1"/>
</dbReference>
<feature type="region of interest" description="Disordered" evidence="5">
    <location>
        <begin position="366"/>
        <end position="389"/>
    </location>
</feature>
<feature type="region of interest" description="Disordered" evidence="5">
    <location>
        <begin position="631"/>
        <end position="651"/>
    </location>
</feature>
<dbReference type="InterPro" id="IPR036188">
    <property type="entry name" value="FAD/NAD-bd_sf"/>
</dbReference>
<gene>
    <name evidence="7" type="ORF">ASPVEDRAFT_877590</name>
</gene>
<dbReference type="InterPro" id="IPR050562">
    <property type="entry name" value="FAD_mOase_fung"/>
</dbReference>
<evidence type="ECO:0000256" key="3">
    <source>
        <dbReference type="ARBA" id="ARBA00022827"/>
    </source>
</evidence>
<dbReference type="GO" id="GO:0004497">
    <property type="term" value="F:monooxygenase activity"/>
    <property type="evidence" value="ECO:0007669"/>
    <property type="project" value="InterPro"/>
</dbReference>
<protein>
    <recommendedName>
        <fullName evidence="6">FAD-binding domain-containing protein</fullName>
    </recommendedName>
</protein>
<accession>A0A1L9Q1D7</accession>
<dbReference type="OrthoDB" id="10029326at2759"/>
<dbReference type="PANTHER" id="PTHR47356:SF2">
    <property type="entry name" value="FAD-BINDING DOMAIN-CONTAINING PROTEIN-RELATED"/>
    <property type="match status" value="1"/>
</dbReference>
<evidence type="ECO:0000313" key="7">
    <source>
        <dbReference type="EMBL" id="OJJ07597.1"/>
    </source>
</evidence>
<evidence type="ECO:0000256" key="4">
    <source>
        <dbReference type="ARBA" id="ARBA00023002"/>
    </source>
</evidence>
<comment type="similarity">
    <text evidence="1">Belongs to the paxM FAD-dependent monooxygenase family.</text>
</comment>
<feature type="domain" description="FAD-binding" evidence="6">
    <location>
        <begin position="146"/>
        <end position="226"/>
    </location>
</feature>
<proteinExistence type="inferred from homology"/>
<sequence length="651" mass="73022">MPQHVTVGIVGGGVAGLALAKMLEMLGISYILYEGYHTIAPNADASLGLMPSGLRIFDQLGVLDKIEAFSVDHDRWEHRDWESGRLYRRTSVMRNYPALYFTLSSPRRQDARLRIQARHLSPGRISDIFARREVAVMTALEEGVGEYWFCGRLFLLGDSAHKMVPHAAMGANQAMESAACFVNILRRVNPSLGKEYCSNLRASEAEKCLSSYAAKRKNTLKAVVQAATASRNNQLMAGSAAEDFLHTLPDIREEDILLKPLRSLIRAERLEDWMCGSERVEKYTEASGKALAILNSGGSLAECGLYVHLTNSIREGPRVEKEQPSPRISFCFSNLYQPSPNMNHFFYSIVNLFPLALPNPAEAALPSSTANQVRRDNPTPEEADPHSSMTTLSLLLRCPHRRKELNVYSDAGSALSYKFMIMTSCSYTDPTFRQVTEFHRNPGTKPNRLYQSVPRDTRQRSMSAASHPSTMADSTACLESLGSNNDYLNQLRERPNDDEIADERLLLFRRTLTINTTSRHCGWSSERLAFKIQHQLSEMATRTEAMVPLGKRRLLIAQDETQIFPVAAGYDDSYVDYLSGHPTNPSFMTMQQYGPFRTNLSDHMETLAQYAVGFILQISETVLDELLPTPQQKDIGASNTKMTISLRQRDK</sequence>
<name>A0A1L9Q1D7_ASPVE</name>
<reference evidence="8" key="1">
    <citation type="journal article" date="2017" name="Genome Biol.">
        <title>Comparative genomics reveals high biological diversity and specific adaptations in the industrially and medically important fungal genus Aspergillus.</title>
        <authorList>
            <person name="de Vries R.P."/>
            <person name="Riley R."/>
            <person name="Wiebenga A."/>
            <person name="Aguilar-Osorio G."/>
            <person name="Amillis S."/>
            <person name="Uchima C.A."/>
            <person name="Anderluh G."/>
            <person name="Asadollahi M."/>
            <person name="Askin M."/>
            <person name="Barry K."/>
            <person name="Battaglia E."/>
            <person name="Bayram O."/>
            <person name="Benocci T."/>
            <person name="Braus-Stromeyer S.A."/>
            <person name="Caldana C."/>
            <person name="Canovas D."/>
            <person name="Cerqueira G.C."/>
            <person name="Chen F."/>
            <person name="Chen W."/>
            <person name="Choi C."/>
            <person name="Clum A."/>
            <person name="Dos Santos R.A."/>
            <person name="Damasio A.R."/>
            <person name="Diallinas G."/>
            <person name="Emri T."/>
            <person name="Fekete E."/>
            <person name="Flipphi M."/>
            <person name="Freyberg S."/>
            <person name="Gallo A."/>
            <person name="Gournas C."/>
            <person name="Habgood R."/>
            <person name="Hainaut M."/>
            <person name="Harispe M.L."/>
            <person name="Henrissat B."/>
            <person name="Hilden K.S."/>
            <person name="Hope R."/>
            <person name="Hossain A."/>
            <person name="Karabika E."/>
            <person name="Karaffa L."/>
            <person name="Karanyi Z."/>
            <person name="Krasevec N."/>
            <person name="Kuo A."/>
            <person name="Kusch H."/>
            <person name="LaButti K."/>
            <person name="Lagendijk E.L."/>
            <person name="Lapidus A."/>
            <person name="Levasseur A."/>
            <person name="Lindquist E."/>
            <person name="Lipzen A."/>
            <person name="Logrieco A.F."/>
            <person name="MacCabe A."/>
            <person name="Maekelae M.R."/>
            <person name="Malavazi I."/>
            <person name="Melin P."/>
            <person name="Meyer V."/>
            <person name="Mielnichuk N."/>
            <person name="Miskei M."/>
            <person name="Molnar A.P."/>
            <person name="Mule G."/>
            <person name="Ngan C.Y."/>
            <person name="Orejas M."/>
            <person name="Orosz E."/>
            <person name="Ouedraogo J.P."/>
            <person name="Overkamp K.M."/>
            <person name="Park H.-S."/>
            <person name="Perrone G."/>
            <person name="Piumi F."/>
            <person name="Punt P.J."/>
            <person name="Ram A.F."/>
            <person name="Ramon A."/>
            <person name="Rauscher S."/>
            <person name="Record E."/>
            <person name="Riano-Pachon D.M."/>
            <person name="Robert V."/>
            <person name="Roehrig J."/>
            <person name="Ruller R."/>
            <person name="Salamov A."/>
            <person name="Salih N.S."/>
            <person name="Samson R.A."/>
            <person name="Sandor E."/>
            <person name="Sanguinetti M."/>
            <person name="Schuetze T."/>
            <person name="Sepcic K."/>
            <person name="Shelest E."/>
            <person name="Sherlock G."/>
            <person name="Sophianopoulou V."/>
            <person name="Squina F.M."/>
            <person name="Sun H."/>
            <person name="Susca A."/>
            <person name="Todd R.B."/>
            <person name="Tsang A."/>
            <person name="Unkles S.E."/>
            <person name="van de Wiele N."/>
            <person name="van Rossen-Uffink D."/>
            <person name="Oliveira J.V."/>
            <person name="Vesth T.C."/>
            <person name="Visser J."/>
            <person name="Yu J.-H."/>
            <person name="Zhou M."/>
            <person name="Andersen M.R."/>
            <person name="Archer D.B."/>
            <person name="Baker S.E."/>
            <person name="Benoit I."/>
            <person name="Brakhage A.A."/>
            <person name="Braus G.H."/>
            <person name="Fischer R."/>
            <person name="Frisvad J.C."/>
            <person name="Goldman G.H."/>
            <person name="Houbraken J."/>
            <person name="Oakley B."/>
            <person name="Pocsi I."/>
            <person name="Scazzocchio C."/>
            <person name="Seiboth B."/>
            <person name="vanKuyk P.A."/>
            <person name="Wortman J."/>
            <person name="Dyer P.S."/>
            <person name="Grigoriev I.V."/>
        </authorList>
    </citation>
    <scope>NUCLEOTIDE SEQUENCE [LARGE SCALE GENOMIC DNA]</scope>
    <source>
        <strain evidence="8">CBS 583.65</strain>
    </source>
</reference>
<dbReference type="Gene3D" id="3.50.50.60">
    <property type="entry name" value="FAD/NAD(P)-binding domain"/>
    <property type="match status" value="2"/>
</dbReference>
<dbReference type="VEuPathDB" id="FungiDB:ASPVEDRAFT_877590"/>
<dbReference type="AlphaFoldDB" id="A0A1L9Q1D7"/>
<evidence type="ECO:0000313" key="8">
    <source>
        <dbReference type="Proteomes" id="UP000184073"/>
    </source>
</evidence>
<evidence type="ECO:0000256" key="1">
    <source>
        <dbReference type="ARBA" id="ARBA00007992"/>
    </source>
</evidence>
<dbReference type="EMBL" id="KV878137">
    <property type="protein sequence ID" value="OJJ07597.1"/>
    <property type="molecule type" value="Genomic_DNA"/>
</dbReference>
<dbReference type="Gene3D" id="3.30.9.30">
    <property type="match status" value="1"/>
</dbReference>
<dbReference type="STRING" id="1036611.A0A1L9Q1D7"/>
<dbReference type="GeneID" id="63733658"/>
<dbReference type="PANTHER" id="PTHR47356">
    <property type="entry name" value="FAD-DEPENDENT MONOOXYGENASE ASQG-RELATED"/>
    <property type="match status" value="1"/>
</dbReference>